<dbReference type="RefSeq" id="WP_165913608.1">
    <property type="nucleotide sequence ID" value="NZ_CP058648.1"/>
</dbReference>
<feature type="transmembrane region" description="Helical" evidence="4">
    <location>
        <begin position="12"/>
        <end position="31"/>
    </location>
</feature>
<dbReference type="Proteomes" id="UP000295504">
    <property type="component" value="Unassembled WGS sequence"/>
</dbReference>
<gene>
    <name evidence="5" type="ORF">EDD79_100319</name>
</gene>
<proteinExistence type="inferred from homology"/>
<dbReference type="Pfam" id="PF01547">
    <property type="entry name" value="SBP_bac_1"/>
    <property type="match status" value="1"/>
</dbReference>
<protein>
    <submittedName>
        <fullName evidence="5">Carbohydrate ABC transporter substrate-binding protein (CUT1 family)</fullName>
    </submittedName>
</protein>
<evidence type="ECO:0000313" key="6">
    <source>
        <dbReference type="Proteomes" id="UP000295504"/>
    </source>
</evidence>
<dbReference type="Gene3D" id="3.40.190.10">
    <property type="entry name" value="Periplasmic binding protein-like II"/>
    <property type="match status" value="1"/>
</dbReference>
<keyword evidence="4" id="KW-1133">Transmembrane helix</keyword>
<dbReference type="GO" id="GO:1901982">
    <property type="term" value="F:maltose binding"/>
    <property type="evidence" value="ECO:0007669"/>
    <property type="project" value="TreeGrafter"/>
</dbReference>
<keyword evidence="3" id="KW-0732">Signal</keyword>
<dbReference type="PANTHER" id="PTHR30061:SF50">
    <property type="entry name" value="MALTOSE_MALTODEXTRIN-BINDING PERIPLASMIC PROTEIN"/>
    <property type="match status" value="1"/>
</dbReference>
<sequence length="450" mass="51054">MRRKKYSAGMIILSYLLSLFIIVAPIYFYIFRPTPIDFDTKRVEPAWTGIITLWDFPRFDSKKGTNFGWIYEKISIFEKRNPGVYIDFTPLTSDKGNEKIEIAIQNGTLPDILPIGNNNSILTSNLLVPLNSYLAEGEIKSYNPAILKATTFNDKIYALPWMVNTYTLMINLEMFRGRGVEPPKDGKWTYEEFVEKLQQLTFDSRGRNKADHFGFNGAITPGYYNVWGIILSDGAEIFDNKGNYVFNDEKAISGVQKLLDLSNKFNVTPEDFGKKNPNQAWPSFYKDKNIAVFPVGTWGINAVNRLNSKGTGFDYTIASFPTGDIGEPVMMVSDIGAFGIKNQDNDIGKIKMCVEFLKFLGDNQYQAELYRLGAFPVKNNIANIYGNQAEMSKIQENLSFLKVLNPHPLAKEVDEILQNEIILGVLGKKTAEEIIREANIKINDRLRKLN</sequence>
<dbReference type="EMBL" id="SLYC01000003">
    <property type="protein sequence ID" value="TCQ06594.1"/>
    <property type="molecule type" value="Genomic_DNA"/>
</dbReference>
<reference evidence="5 6" key="1">
    <citation type="submission" date="2019-03" db="EMBL/GenBank/DDBJ databases">
        <title>Genomic Encyclopedia of Type Strains, Phase IV (KMG-IV): sequencing the most valuable type-strain genomes for metagenomic binning, comparative biology and taxonomic classification.</title>
        <authorList>
            <person name="Goeker M."/>
        </authorList>
    </citation>
    <scope>NUCLEOTIDE SEQUENCE [LARGE SCALE GENOMIC DNA]</scope>
    <source>
        <strain evidence="5 6">DSM 100013</strain>
    </source>
</reference>
<organism evidence="5 6">
    <name type="scientific">Serpentinicella alkaliphila</name>
    <dbReference type="NCBI Taxonomy" id="1734049"/>
    <lineage>
        <taxon>Bacteria</taxon>
        <taxon>Bacillati</taxon>
        <taxon>Bacillota</taxon>
        <taxon>Clostridia</taxon>
        <taxon>Peptostreptococcales</taxon>
        <taxon>Natronincolaceae</taxon>
        <taxon>Serpentinicella</taxon>
    </lineage>
</organism>
<evidence type="ECO:0000256" key="2">
    <source>
        <dbReference type="ARBA" id="ARBA00022448"/>
    </source>
</evidence>
<comment type="similarity">
    <text evidence="1">Belongs to the bacterial solute-binding protein 1 family.</text>
</comment>
<name>A0A4V2T4U8_9FIRM</name>
<comment type="caution">
    <text evidence="5">The sequence shown here is derived from an EMBL/GenBank/DDBJ whole genome shotgun (WGS) entry which is preliminary data.</text>
</comment>
<dbReference type="PANTHER" id="PTHR30061">
    <property type="entry name" value="MALTOSE-BINDING PERIPLASMIC PROTEIN"/>
    <property type="match status" value="1"/>
</dbReference>
<dbReference type="GO" id="GO:0042956">
    <property type="term" value="P:maltodextrin transmembrane transport"/>
    <property type="evidence" value="ECO:0007669"/>
    <property type="project" value="TreeGrafter"/>
</dbReference>
<evidence type="ECO:0000313" key="5">
    <source>
        <dbReference type="EMBL" id="TCQ06594.1"/>
    </source>
</evidence>
<dbReference type="GO" id="GO:0055052">
    <property type="term" value="C:ATP-binding cassette (ABC) transporter complex, substrate-binding subunit-containing"/>
    <property type="evidence" value="ECO:0007669"/>
    <property type="project" value="TreeGrafter"/>
</dbReference>
<evidence type="ECO:0000256" key="4">
    <source>
        <dbReference type="SAM" id="Phobius"/>
    </source>
</evidence>
<keyword evidence="6" id="KW-1185">Reference proteome</keyword>
<dbReference type="SUPFAM" id="SSF53850">
    <property type="entry name" value="Periplasmic binding protein-like II"/>
    <property type="match status" value="1"/>
</dbReference>
<dbReference type="AlphaFoldDB" id="A0A4V2T4U8"/>
<accession>A0A4V2T4U8</accession>
<keyword evidence="4" id="KW-0472">Membrane</keyword>
<dbReference type="InterPro" id="IPR006059">
    <property type="entry name" value="SBP"/>
</dbReference>
<keyword evidence="4" id="KW-0812">Transmembrane</keyword>
<evidence type="ECO:0000256" key="1">
    <source>
        <dbReference type="ARBA" id="ARBA00008520"/>
    </source>
</evidence>
<dbReference type="GO" id="GO:0015768">
    <property type="term" value="P:maltose transport"/>
    <property type="evidence" value="ECO:0007669"/>
    <property type="project" value="TreeGrafter"/>
</dbReference>
<keyword evidence="2" id="KW-0813">Transport</keyword>
<evidence type="ECO:0000256" key="3">
    <source>
        <dbReference type="ARBA" id="ARBA00022729"/>
    </source>
</evidence>